<protein>
    <recommendedName>
        <fullName evidence="6">Integral membrane bound transporter domain-containing protein</fullName>
    </recommendedName>
</protein>
<dbReference type="Proteomes" id="UP000033956">
    <property type="component" value="Unassembled WGS sequence"/>
</dbReference>
<dbReference type="Pfam" id="PF13515">
    <property type="entry name" value="FUSC_2"/>
    <property type="match status" value="1"/>
</dbReference>
<keyword evidence="3 5" id="KW-1133">Transmembrane helix</keyword>
<evidence type="ECO:0000256" key="5">
    <source>
        <dbReference type="SAM" id="Phobius"/>
    </source>
</evidence>
<evidence type="ECO:0000256" key="2">
    <source>
        <dbReference type="ARBA" id="ARBA00022692"/>
    </source>
</evidence>
<feature type="domain" description="Integral membrane bound transporter" evidence="6">
    <location>
        <begin position="218"/>
        <end position="345"/>
    </location>
</feature>
<dbReference type="AlphaFoldDB" id="A0A0M2HF10"/>
<feature type="transmembrane region" description="Helical" evidence="5">
    <location>
        <begin position="85"/>
        <end position="103"/>
    </location>
</feature>
<evidence type="ECO:0000256" key="4">
    <source>
        <dbReference type="ARBA" id="ARBA00023136"/>
    </source>
</evidence>
<name>A0A0M2HF10_9MICO</name>
<evidence type="ECO:0000256" key="3">
    <source>
        <dbReference type="ARBA" id="ARBA00022989"/>
    </source>
</evidence>
<keyword evidence="2 5" id="KW-0812">Transmembrane</keyword>
<reference evidence="7 8" key="1">
    <citation type="submission" date="2015-02" db="EMBL/GenBank/DDBJ databases">
        <title>Draft genome sequences of ten Microbacterium spp. with emphasis on heavy metal contaminated environments.</title>
        <authorList>
            <person name="Corretto E."/>
        </authorList>
    </citation>
    <scope>NUCLEOTIDE SEQUENCE [LARGE SCALE GENOMIC DNA]</scope>
    <source>
        <strain evidence="7 8">DSM 12510</strain>
    </source>
</reference>
<gene>
    <name evidence="7" type="ORF">RS81_00270</name>
</gene>
<dbReference type="STRING" id="92835.RS81_00270"/>
<organism evidence="7 8">
    <name type="scientific">Microbacterium terrae</name>
    <dbReference type="NCBI Taxonomy" id="69369"/>
    <lineage>
        <taxon>Bacteria</taxon>
        <taxon>Bacillati</taxon>
        <taxon>Actinomycetota</taxon>
        <taxon>Actinomycetes</taxon>
        <taxon>Micrococcales</taxon>
        <taxon>Microbacteriaceae</taxon>
        <taxon>Microbacterium</taxon>
    </lineage>
</organism>
<dbReference type="EMBL" id="JYIZ01000025">
    <property type="protein sequence ID" value="KJL45228.1"/>
    <property type="molecule type" value="Genomic_DNA"/>
</dbReference>
<comment type="caution">
    <text evidence="7">The sequence shown here is derived from an EMBL/GenBank/DDBJ whole genome shotgun (WGS) entry which is preliminary data.</text>
</comment>
<evidence type="ECO:0000313" key="7">
    <source>
        <dbReference type="EMBL" id="KJL45228.1"/>
    </source>
</evidence>
<accession>A0A0M2HF10</accession>
<dbReference type="PATRIC" id="fig|92835.4.peg.281"/>
<feature type="transmembrane region" description="Helical" evidence="5">
    <location>
        <begin position="333"/>
        <end position="352"/>
    </location>
</feature>
<evidence type="ECO:0000313" key="8">
    <source>
        <dbReference type="Proteomes" id="UP000033956"/>
    </source>
</evidence>
<feature type="transmembrane region" description="Helical" evidence="5">
    <location>
        <begin position="158"/>
        <end position="180"/>
    </location>
</feature>
<dbReference type="OrthoDB" id="4989419at2"/>
<evidence type="ECO:0000259" key="6">
    <source>
        <dbReference type="Pfam" id="PF13515"/>
    </source>
</evidence>
<keyword evidence="8" id="KW-1185">Reference proteome</keyword>
<sequence length="360" mass="37880">MSSPDERRRIPWSRTATISTVRSLYTIRPSPGPRWPLALQAALAIAAPIAVMTLLGRPDLGYQAATGAFAALHVSQLRARERATVLPLVVVGLIACAALGVLVGSSTVLTLVGMAVVTVGASAFMFGCRLGPPGPLFFVLTFGIAAHVAAVAPGFHPVTYLAAVSAGCVFSYLVALAPLVRPRRWREPRRRLHEILARQPWDADSWSLFQRSVLVAVIGSVAGILVDPDRAYWIVASGIAVVGVVASRRVAVSRGIHRMIGTVGGAGLYFLLVLVPWAGLWLAALLGALQFAIEIVVVRHYAMALVLITPMVLLLTGAATGDIGSSAVALERILDTIVGSVLGLVAIIVPPVRRTGPAAR</sequence>
<feature type="transmembrane region" description="Helical" evidence="5">
    <location>
        <begin position="263"/>
        <end position="289"/>
    </location>
</feature>
<dbReference type="InterPro" id="IPR049453">
    <property type="entry name" value="Memb_transporter_dom"/>
</dbReference>
<feature type="transmembrane region" description="Helical" evidence="5">
    <location>
        <begin position="232"/>
        <end position="251"/>
    </location>
</feature>
<feature type="transmembrane region" description="Helical" evidence="5">
    <location>
        <begin position="109"/>
        <end position="128"/>
    </location>
</feature>
<feature type="transmembrane region" description="Helical" evidence="5">
    <location>
        <begin position="135"/>
        <end position="152"/>
    </location>
</feature>
<comment type="subcellular location">
    <subcellularLocation>
        <location evidence="1">Membrane</location>
        <topology evidence="1">Multi-pass membrane protein</topology>
    </subcellularLocation>
</comment>
<feature type="transmembrane region" description="Helical" evidence="5">
    <location>
        <begin position="301"/>
        <end position="321"/>
    </location>
</feature>
<dbReference type="RefSeq" id="WP_045274308.1">
    <property type="nucleotide sequence ID" value="NZ_JYIZ01000025.1"/>
</dbReference>
<evidence type="ECO:0000256" key="1">
    <source>
        <dbReference type="ARBA" id="ARBA00004141"/>
    </source>
</evidence>
<keyword evidence="4 5" id="KW-0472">Membrane</keyword>
<proteinExistence type="predicted"/>
<dbReference type="GO" id="GO:0016020">
    <property type="term" value="C:membrane"/>
    <property type="evidence" value="ECO:0007669"/>
    <property type="project" value="UniProtKB-SubCell"/>
</dbReference>